<dbReference type="PANTHER" id="PTHR13817:SF73">
    <property type="entry name" value="FIBRONECTIN TYPE-III DOMAIN-CONTAINING PROTEIN"/>
    <property type="match status" value="1"/>
</dbReference>
<reference evidence="4" key="1">
    <citation type="journal article" date="2020" name="Cell">
        <title>Large-Scale Comparative Analyses of Tick Genomes Elucidate Their Genetic Diversity and Vector Capacities.</title>
        <authorList>
            <consortium name="Tick Genome and Microbiome Consortium (TIGMIC)"/>
            <person name="Jia N."/>
            <person name="Wang J."/>
            <person name="Shi W."/>
            <person name="Du L."/>
            <person name="Sun Y."/>
            <person name="Zhan W."/>
            <person name="Jiang J.F."/>
            <person name="Wang Q."/>
            <person name="Zhang B."/>
            <person name="Ji P."/>
            <person name="Bell-Sakyi L."/>
            <person name="Cui X.M."/>
            <person name="Yuan T.T."/>
            <person name="Jiang B.G."/>
            <person name="Yang W.F."/>
            <person name="Lam T.T."/>
            <person name="Chang Q.C."/>
            <person name="Ding S.J."/>
            <person name="Wang X.J."/>
            <person name="Zhu J.G."/>
            <person name="Ruan X.D."/>
            <person name="Zhao L."/>
            <person name="Wei J.T."/>
            <person name="Ye R.Z."/>
            <person name="Que T.C."/>
            <person name="Du C.H."/>
            <person name="Zhou Y.H."/>
            <person name="Cheng J.X."/>
            <person name="Dai P.F."/>
            <person name="Guo W.B."/>
            <person name="Han X.H."/>
            <person name="Huang E.J."/>
            <person name="Li L.F."/>
            <person name="Wei W."/>
            <person name="Gao Y.C."/>
            <person name="Liu J.Z."/>
            <person name="Shao H.Z."/>
            <person name="Wang X."/>
            <person name="Wang C.C."/>
            <person name="Yang T.C."/>
            <person name="Huo Q.B."/>
            <person name="Li W."/>
            <person name="Chen H.Y."/>
            <person name="Chen S.E."/>
            <person name="Zhou L.G."/>
            <person name="Ni X.B."/>
            <person name="Tian J.H."/>
            <person name="Sheng Y."/>
            <person name="Liu T."/>
            <person name="Pan Y.S."/>
            <person name="Xia L.Y."/>
            <person name="Li J."/>
            <person name="Zhao F."/>
            <person name="Cao W.C."/>
        </authorList>
    </citation>
    <scope>NUCLEOTIDE SEQUENCE</scope>
    <source>
        <strain evidence="4">Rmic-2018</strain>
    </source>
</reference>
<feature type="domain" description="Fibronectin type-III" evidence="3">
    <location>
        <begin position="776"/>
        <end position="873"/>
    </location>
</feature>
<dbReference type="VEuPathDB" id="VectorBase:LOC119188235"/>
<feature type="region of interest" description="Disordered" evidence="2">
    <location>
        <begin position="14"/>
        <end position="93"/>
    </location>
</feature>
<feature type="domain" description="Fibronectin type-III" evidence="3">
    <location>
        <begin position="681"/>
        <end position="775"/>
    </location>
</feature>
<evidence type="ECO:0000256" key="2">
    <source>
        <dbReference type="SAM" id="MobiDB-lite"/>
    </source>
</evidence>
<gene>
    <name evidence="4" type="ORF">HPB51_011965</name>
</gene>
<evidence type="ECO:0000259" key="3">
    <source>
        <dbReference type="PROSITE" id="PS50853"/>
    </source>
</evidence>
<dbReference type="CDD" id="cd00063">
    <property type="entry name" value="FN3"/>
    <property type="match status" value="6"/>
</dbReference>
<dbReference type="InterPro" id="IPR013783">
    <property type="entry name" value="Ig-like_fold"/>
</dbReference>
<evidence type="ECO:0000256" key="1">
    <source>
        <dbReference type="ARBA" id="ARBA00022737"/>
    </source>
</evidence>
<keyword evidence="5" id="KW-1185">Reference proteome</keyword>
<reference evidence="4" key="2">
    <citation type="submission" date="2021-09" db="EMBL/GenBank/DDBJ databases">
        <authorList>
            <person name="Jia N."/>
            <person name="Wang J."/>
            <person name="Shi W."/>
            <person name="Du L."/>
            <person name="Sun Y."/>
            <person name="Zhan W."/>
            <person name="Jiang J."/>
            <person name="Wang Q."/>
            <person name="Zhang B."/>
            <person name="Ji P."/>
            <person name="Sakyi L.B."/>
            <person name="Cui X."/>
            <person name="Yuan T."/>
            <person name="Jiang B."/>
            <person name="Yang W."/>
            <person name="Lam T.T.-Y."/>
            <person name="Chang Q."/>
            <person name="Ding S."/>
            <person name="Wang X."/>
            <person name="Zhu J."/>
            <person name="Ruan X."/>
            <person name="Zhao L."/>
            <person name="Wei J."/>
            <person name="Que T."/>
            <person name="Du C."/>
            <person name="Cheng J."/>
            <person name="Dai P."/>
            <person name="Han X."/>
            <person name="Huang E."/>
            <person name="Gao Y."/>
            <person name="Liu J."/>
            <person name="Shao H."/>
            <person name="Ye R."/>
            <person name="Li L."/>
            <person name="Wei W."/>
            <person name="Wang X."/>
            <person name="Wang C."/>
            <person name="Huo Q."/>
            <person name="Li W."/>
            <person name="Guo W."/>
            <person name="Chen H."/>
            <person name="Chen S."/>
            <person name="Zhou L."/>
            <person name="Zhou L."/>
            <person name="Ni X."/>
            <person name="Tian J."/>
            <person name="Zhou Y."/>
            <person name="Sheng Y."/>
            <person name="Liu T."/>
            <person name="Pan Y."/>
            <person name="Xia L."/>
            <person name="Li J."/>
            <person name="Zhao F."/>
            <person name="Cao W."/>
        </authorList>
    </citation>
    <scope>NUCLEOTIDE SEQUENCE</scope>
    <source>
        <strain evidence="4">Rmic-2018</strain>
        <tissue evidence="4">Larvae</tissue>
    </source>
</reference>
<feature type="compositionally biased region" description="Polar residues" evidence="2">
    <location>
        <begin position="271"/>
        <end position="289"/>
    </location>
</feature>
<accession>A0A9J6F1M0</accession>
<protein>
    <recommendedName>
        <fullName evidence="3">Fibronectin type-III domain-containing protein</fullName>
    </recommendedName>
</protein>
<dbReference type="Pfam" id="PF00041">
    <property type="entry name" value="fn3"/>
    <property type="match status" value="3"/>
</dbReference>
<organism evidence="4 5">
    <name type="scientific">Rhipicephalus microplus</name>
    <name type="common">Cattle tick</name>
    <name type="synonym">Boophilus microplus</name>
    <dbReference type="NCBI Taxonomy" id="6941"/>
    <lineage>
        <taxon>Eukaryota</taxon>
        <taxon>Metazoa</taxon>
        <taxon>Ecdysozoa</taxon>
        <taxon>Arthropoda</taxon>
        <taxon>Chelicerata</taxon>
        <taxon>Arachnida</taxon>
        <taxon>Acari</taxon>
        <taxon>Parasitiformes</taxon>
        <taxon>Ixodida</taxon>
        <taxon>Ixodoidea</taxon>
        <taxon>Ixodidae</taxon>
        <taxon>Rhipicephalinae</taxon>
        <taxon>Rhipicephalus</taxon>
        <taxon>Boophilus</taxon>
    </lineage>
</organism>
<evidence type="ECO:0000313" key="4">
    <source>
        <dbReference type="EMBL" id="KAH8040650.1"/>
    </source>
</evidence>
<proteinExistence type="predicted"/>
<keyword evidence="1" id="KW-0677">Repeat</keyword>
<dbReference type="PROSITE" id="PS50853">
    <property type="entry name" value="FN3"/>
    <property type="match status" value="4"/>
</dbReference>
<dbReference type="Proteomes" id="UP000821866">
    <property type="component" value="Chromosome 1"/>
</dbReference>
<dbReference type="InterPro" id="IPR003961">
    <property type="entry name" value="FN3_dom"/>
</dbReference>
<feature type="compositionally biased region" description="Low complexity" evidence="2">
    <location>
        <begin position="324"/>
        <end position="333"/>
    </location>
</feature>
<evidence type="ECO:0000313" key="5">
    <source>
        <dbReference type="Proteomes" id="UP000821866"/>
    </source>
</evidence>
<dbReference type="SUPFAM" id="SSF49265">
    <property type="entry name" value="Fibronectin type III"/>
    <property type="match status" value="3"/>
</dbReference>
<dbReference type="PANTHER" id="PTHR13817">
    <property type="entry name" value="TITIN"/>
    <property type="match status" value="1"/>
</dbReference>
<feature type="region of interest" description="Disordered" evidence="2">
    <location>
        <begin position="271"/>
        <end position="344"/>
    </location>
</feature>
<dbReference type="AlphaFoldDB" id="A0A9J6F1M0"/>
<dbReference type="InterPro" id="IPR036116">
    <property type="entry name" value="FN3_sf"/>
</dbReference>
<sequence>MALLHLRFRACVGGSGDNESSLACDTERDSMPAIASTGSRGGGTAEPLMAAPPGNPEALLNGQQQQAPFRPPRQPAATLQPQPQPQPLNPEVLGDRGEPRLPGHWEVVNGEKSGLRCKGPVQKGYNAAPMGAVSAAAPSYVAPPHVVLLHINPGETIFFQMGDQMQFVQGPATVQLVSNSSTPPMAVPVQVPPGHVMQQIVDENGTLRHIILSPQPPHVAMPQPAPYTGAAPGAAQPAFYPYPATAAAGPAAQASPSAAPPFVGQFHSPAAMQSQLSPHSQQGHANPSGQPHKDERSQKQFFKLRKKLESRPPPSNSGAHSEPPRSSHSSPGPSGCGRPGHGAEQQEALVQLSSLRVPTVSQLGARQALASWSAPEASGGATLDGVAYELLLSEKGLDRPAKLFKCGKSLEQKLEDLKPGTEYLLCPWSGVSRFTTCGAAPPAPDPPKVLQVTCSTATLEWNARPCDDSYTLSIEQEGSQHGFLPVYNGSDTKFTCTRLVRKTEYRFRMHPKDDGGAPVTQYCLQMDSGKGFDSVYTGSEREATCSGLDPGSSYRLRVNCTSCGGTSDFSEVSTVVTTALCPGMCDPPRLHGKPKAISAHLRWGAASSTGGAAVTAYELQVSEEDDSQSRVAYRGPDMDCTVAGLSPGRTYLFRVRAVNSVGAGPWSEPLHAQSGAGAPDPPANLAVQVKSSTCAAVSWDEAVCHGAPVSEYQLEYRRTDSEDDAAYSQVYAGRNTHYEARSLEPASSYCFRVMACSSAGSSTFSEPIGCSTPAGVPGPVGSMTCVRGPTSLEVSWSAPACHGADITHYLVEVCEGPPVHSQAQAASSPAASSSVTHTTEGTQILLTDLQPETNYKYVLKAFSTKLAELKCSL</sequence>
<dbReference type="InterPro" id="IPR050964">
    <property type="entry name" value="Striated_Muscle_Regulatory"/>
</dbReference>
<comment type="caution">
    <text evidence="4">The sequence shown here is derived from an EMBL/GenBank/DDBJ whole genome shotgun (WGS) entry which is preliminary data.</text>
</comment>
<feature type="domain" description="Fibronectin type-III" evidence="3">
    <location>
        <begin position="490"/>
        <end position="581"/>
    </location>
</feature>
<feature type="domain" description="Fibronectin type-III" evidence="3">
    <location>
        <begin position="584"/>
        <end position="677"/>
    </location>
</feature>
<dbReference type="EMBL" id="JABSTU010000001">
    <property type="protein sequence ID" value="KAH8040650.1"/>
    <property type="molecule type" value="Genomic_DNA"/>
</dbReference>
<name>A0A9J6F1M0_RHIMP</name>
<dbReference type="SMART" id="SM00060">
    <property type="entry name" value="FN3"/>
    <property type="match status" value="5"/>
</dbReference>
<dbReference type="Gene3D" id="2.60.40.10">
    <property type="entry name" value="Immunoglobulins"/>
    <property type="match status" value="6"/>
</dbReference>